<evidence type="ECO:0000256" key="5">
    <source>
        <dbReference type="ARBA" id="ARBA00038772"/>
    </source>
</evidence>
<accession>A0A1V9XIX7</accession>
<dbReference type="PANTHER" id="PTHR19424">
    <property type="entry name" value="HEAT SHOCK FACTOR BINDING PROTEIN 1"/>
    <property type="match status" value="1"/>
</dbReference>
<dbReference type="InParanoid" id="A0A1V9XIX7"/>
<evidence type="ECO:0000313" key="10">
    <source>
        <dbReference type="Proteomes" id="UP000192247"/>
    </source>
</evidence>
<keyword evidence="3" id="KW-0539">Nucleus</keyword>
<comment type="function">
    <text evidence="4">Negative regulator of the heat shock response. Negatively affects HSF1 DNA-binding activity. May have a role in the suppression of the activation of the stress response during the aging process.</text>
</comment>
<comment type="subunit">
    <text evidence="5">Homohexamer. Associates with heptad repeats of HSF1 trimers and probably also HSF1 monomers, and with HSP70. Association with HSF1 trimers and HSP70 coincides with attenuation of heat shock response and the conversion of HSF1 trimer to monomer.</text>
</comment>
<evidence type="ECO:0000256" key="4">
    <source>
        <dbReference type="ARBA" id="ARBA00037689"/>
    </source>
</evidence>
<dbReference type="Proteomes" id="UP000192247">
    <property type="component" value="Unassembled WGS sequence"/>
</dbReference>
<evidence type="ECO:0000256" key="7">
    <source>
        <dbReference type="SAM" id="Coils"/>
    </source>
</evidence>
<evidence type="ECO:0000256" key="1">
    <source>
        <dbReference type="ARBA" id="ARBA00004123"/>
    </source>
</evidence>
<evidence type="ECO:0000256" key="6">
    <source>
        <dbReference type="ARBA" id="ARBA00039223"/>
    </source>
</evidence>
<comment type="similarity">
    <text evidence="2">Belongs to the HSBP1 family.</text>
</comment>
<evidence type="ECO:0000313" key="9">
    <source>
        <dbReference type="EMBL" id="OQR73406.1"/>
    </source>
</evidence>
<dbReference type="OrthoDB" id="4159489at2759"/>
<dbReference type="STRING" id="418985.A0A1V9XIX7"/>
<feature type="region of interest" description="Disordered" evidence="8">
    <location>
        <begin position="137"/>
        <end position="172"/>
    </location>
</feature>
<evidence type="ECO:0000256" key="2">
    <source>
        <dbReference type="ARBA" id="ARBA00006349"/>
    </source>
</evidence>
<evidence type="ECO:0000256" key="8">
    <source>
        <dbReference type="SAM" id="MobiDB-lite"/>
    </source>
</evidence>
<name>A0A1V9XIX7_9ACAR</name>
<proteinExistence type="inferred from homology"/>
<dbReference type="GO" id="GO:0070370">
    <property type="term" value="P:cellular heat acclimation"/>
    <property type="evidence" value="ECO:0007669"/>
    <property type="project" value="TreeGrafter"/>
</dbReference>
<reference evidence="9 10" key="1">
    <citation type="journal article" date="2017" name="Gigascience">
        <title>Draft genome of the honey bee ectoparasitic mite, Tropilaelaps mercedesae, is shaped by the parasitic life history.</title>
        <authorList>
            <person name="Dong X."/>
            <person name="Armstrong S.D."/>
            <person name="Xia D."/>
            <person name="Makepeace B.L."/>
            <person name="Darby A.C."/>
            <person name="Kadowaki T."/>
        </authorList>
    </citation>
    <scope>NUCLEOTIDE SEQUENCE [LARGE SCALE GENOMIC DNA]</scope>
    <source>
        <strain evidence="9">Wuxi-XJTLU</strain>
    </source>
</reference>
<dbReference type="Pfam" id="PF06825">
    <property type="entry name" value="HSBP1"/>
    <property type="match status" value="1"/>
</dbReference>
<dbReference type="InterPro" id="IPR009643">
    <property type="entry name" value="HS1-bd"/>
</dbReference>
<dbReference type="Gene3D" id="1.20.5.430">
    <property type="match status" value="1"/>
</dbReference>
<dbReference type="GO" id="GO:0005634">
    <property type="term" value="C:nucleus"/>
    <property type="evidence" value="ECO:0007669"/>
    <property type="project" value="UniProtKB-SubCell"/>
</dbReference>
<keyword evidence="7" id="KW-0175">Coiled coil</keyword>
<feature type="compositionally biased region" description="Low complexity" evidence="8">
    <location>
        <begin position="143"/>
        <end position="158"/>
    </location>
</feature>
<dbReference type="AlphaFoldDB" id="A0A1V9XIX7"/>
<protein>
    <recommendedName>
        <fullName evidence="6">Heat shock factor-binding protein 1</fullName>
    </recommendedName>
</protein>
<feature type="region of interest" description="Disordered" evidence="8">
    <location>
        <begin position="1"/>
        <end position="91"/>
    </location>
</feature>
<gene>
    <name evidence="9" type="ORF">BIW11_09755</name>
</gene>
<dbReference type="PANTHER" id="PTHR19424:SF0">
    <property type="entry name" value="HEAT SHOCK FACTOR BINDING PROTEIN 1"/>
    <property type="match status" value="1"/>
</dbReference>
<comment type="subcellular location">
    <subcellularLocation>
        <location evidence="1">Nucleus</location>
    </subcellularLocation>
</comment>
<dbReference type="GO" id="GO:0005829">
    <property type="term" value="C:cytosol"/>
    <property type="evidence" value="ECO:0007669"/>
    <property type="project" value="TreeGrafter"/>
</dbReference>
<evidence type="ECO:0000256" key="3">
    <source>
        <dbReference type="ARBA" id="ARBA00023242"/>
    </source>
</evidence>
<dbReference type="GO" id="GO:0003714">
    <property type="term" value="F:transcription corepressor activity"/>
    <property type="evidence" value="ECO:0007669"/>
    <property type="project" value="InterPro"/>
</dbReference>
<sequence length="172" mass="19349">MTSQKYRIPPKRMKSARSSPRAPRSRPLHSRRLGDRPPPIWRGGSRNRGTQTIVKMADQQQETKKSSSLDKKDGPAQGRPVEPKDLQDLTQHVQDLLQHMQDKFTLMSEQILGRIDDMSHRIEDLERNINDIVTHVGLEAASTPTGTGPTTGIQQTPPHGKEPQPADVQEKQ</sequence>
<dbReference type="FunFam" id="1.20.5.430:FF:000002">
    <property type="entry name" value="Heat shock factor-binding protein 1"/>
    <property type="match status" value="1"/>
</dbReference>
<feature type="compositionally biased region" description="Basic and acidic residues" evidence="8">
    <location>
        <begin position="159"/>
        <end position="172"/>
    </location>
</feature>
<keyword evidence="10" id="KW-1185">Reference proteome</keyword>
<feature type="compositionally biased region" description="Basic and acidic residues" evidence="8">
    <location>
        <begin position="61"/>
        <end position="74"/>
    </location>
</feature>
<feature type="coiled-coil region" evidence="7">
    <location>
        <begin position="108"/>
        <end position="135"/>
    </location>
</feature>
<dbReference type="EMBL" id="MNPL01009993">
    <property type="protein sequence ID" value="OQR73406.1"/>
    <property type="molecule type" value="Genomic_DNA"/>
</dbReference>
<comment type="caution">
    <text evidence="9">The sequence shown here is derived from an EMBL/GenBank/DDBJ whole genome shotgun (WGS) entry which is preliminary data.</text>
</comment>
<organism evidence="9 10">
    <name type="scientific">Tropilaelaps mercedesae</name>
    <dbReference type="NCBI Taxonomy" id="418985"/>
    <lineage>
        <taxon>Eukaryota</taxon>
        <taxon>Metazoa</taxon>
        <taxon>Ecdysozoa</taxon>
        <taxon>Arthropoda</taxon>
        <taxon>Chelicerata</taxon>
        <taxon>Arachnida</taxon>
        <taxon>Acari</taxon>
        <taxon>Parasitiformes</taxon>
        <taxon>Mesostigmata</taxon>
        <taxon>Gamasina</taxon>
        <taxon>Dermanyssoidea</taxon>
        <taxon>Laelapidae</taxon>
        <taxon>Tropilaelaps</taxon>
    </lineage>
</organism>